<dbReference type="SMART" id="SM00240">
    <property type="entry name" value="FHA"/>
    <property type="match status" value="2"/>
</dbReference>
<organism evidence="11 12">
    <name type="scientific">Linnemannia gamsii</name>
    <dbReference type="NCBI Taxonomy" id="64522"/>
    <lineage>
        <taxon>Eukaryota</taxon>
        <taxon>Fungi</taxon>
        <taxon>Fungi incertae sedis</taxon>
        <taxon>Mucoromycota</taxon>
        <taxon>Mortierellomycotina</taxon>
        <taxon>Mortierellomycetes</taxon>
        <taxon>Mortierellales</taxon>
        <taxon>Mortierellaceae</taxon>
        <taxon>Linnemannia</taxon>
    </lineage>
</organism>
<dbReference type="InterPro" id="IPR000717">
    <property type="entry name" value="PCI_dom"/>
</dbReference>
<keyword evidence="7" id="KW-0812">Transmembrane</keyword>
<comment type="caution">
    <text evidence="11">The sequence shown here is derived from an EMBL/GenBank/DDBJ whole genome shotgun (WGS) entry which is preliminary data.</text>
</comment>
<dbReference type="SUPFAM" id="SSF49879">
    <property type="entry name" value="SMAD/FHA domain"/>
    <property type="match status" value="3"/>
</dbReference>
<dbReference type="InterPro" id="IPR000719">
    <property type="entry name" value="Prot_kinase_dom"/>
</dbReference>
<evidence type="ECO:0000256" key="4">
    <source>
        <dbReference type="ARBA" id="ARBA00022917"/>
    </source>
</evidence>
<dbReference type="InterPro" id="IPR000253">
    <property type="entry name" value="FHA_dom"/>
</dbReference>
<dbReference type="PROSITE" id="PS50006">
    <property type="entry name" value="FHA_DOMAIN"/>
    <property type="match status" value="1"/>
</dbReference>
<dbReference type="InterPro" id="IPR019734">
    <property type="entry name" value="TPR_rpt"/>
</dbReference>
<comment type="subcellular location">
    <subcellularLocation>
        <location evidence="5">Cytoplasm</location>
    </subcellularLocation>
</comment>
<dbReference type="CDD" id="cd00060">
    <property type="entry name" value="FHA"/>
    <property type="match status" value="1"/>
</dbReference>
<dbReference type="InterPro" id="IPR001245">
    <property type="entry name" value="Ser-Thr/Tyr_kinase_cat_dom"/>
</dbReference>
<keyword evidence="4 5" id="KW-0648">Protein biosynthesis</keyword>
<evidence type="ECO:0000256" key="6">
    <source>
        <dbReference type="PROSITE-ProRule" id="PRU00339"/>
    </source>
</evidence>
<dbReference type="InterPro" id="IPR019382">
    <property type="entry name" value="eIF3l"/>
</dbReference>
<keyword evidence="7" id="KW-0472">Membrane</keyword>
<dbReference type="InterPro" id="IPR008984">
    <property type="entry name" value="SMAD_FHA_dom_sf"/>
</dbReference>
<evidence type="ECO:0000256" key="2">
    <source>
        <dbReference type="ARBA" id="ARBA00022490"/>
    </source>
</evidence>
<dbReference type="Pfam" id="PF07714">
    <property type="entry name" value="PK_Tyr_Ser-Thr"/>
    <property type="match status" value="1"/>
</dbReference>
<name>A0ABQ7KC66_9FUNG</name>
<dbReference type="InterPro" id="IPR011009">
    <property type="entry name" value="Kinase-like_dom_sf"/>
</dbReference>
<evidence type="ECO:0000256" key="1">
    <source>
        <dbReference type="ARBA" id="ARBA00005575"/>
    </source>
</evidence>
<feature type="transmembrane region" description="Helical" evidence="7">
    <location>
        <begin position="1006"/>
        <end position="1030"/>
    </location>
</feature>
<keyword evidence="2 5" id="KW-0963">Cytoplasm</keyword>
<evidence type="ECO:0000259" key="9">
    <source>
        <dbReference type="PROSITE" id="PS50011"/>
    </source>
</evidence>
<dbReference type="Pfam" id="PF00069">
    <property type="entry name" value="Pkinase"/>
    <property type="match status" value="1"/>
</dbReference>
<evidence type="ECO:0000259" key="10">
    <source>
        <dbReference type="PROSITE" id="PS50250"/>
    </source>
</evidence>
<dbReference type="PROSITE" id="PS50011">
    <property type="entry name" value="PROTEIN_KINASE_DOM"/>
    <property type="match status" value="1"/>
</dbReference>
<feature type="domain" description="FHA" evidence="8">
    <location>
        <begin position="658"/>
        <end position="708"/>
    </location>
</feature>
<comment type="function">
    <text evidence="5">Component of the eukaryotic translation initiation factor 3 (eIF-3) complex, which is involved in protein synthesis of a specialized repertoire of mRNAs and, together with other initiation factors, stimulates binding of mRNA and methionyl-tRNAi to the 40S ribosome. The eIF-3 complex specifically targets and initiates translation of a subset of mRNAs involved in cell proliferation.</text>
</comment>
<comment type="similarity">
    <text evidence="1">Belongs to the protein kinase superfamily. CAMK Ser/Thr protein kinase family. CHEK2 subfamily.</text>
</comment>
<sequence>MTQTQILEGSDELPDDEVESPLLFGILEGRDNTMHQSLYSHEAPYTFGTSDNCDVKISHAHWPDDKKTKEPWFRLTCTTAPGNEATNQVVATVHDLSSSGLYINGRKVGKGKRCVLSWGNQIAGGPHGNELFVYTYKLPKDDRRIIETGRTRYELEDEETGHGMYSKVYKAKDLQHDGYYACKVTNRLTREYSEVELRSMQNEIELLKSLRHVNIVKFEDVCTLGSTTYMFTELIEGVTLHKYYSKCHPFMTELDARHIFKQNVMVGPNNIVKLIDFGRRLVAFKGLARESSDASTMLYTFCGTPSYMAPETAVNGDEKNAYGPAVDVWALGVMLFRMLTGCYPFDKKTYADEVAFDHYKAPEAEGVAQRKAEGGANADLSEVEADVKKKSDKVKAEPVEALGIPRETSSEETDMVGVERRAEKIVYGKRRLPSYLHNWRPIVDIQIERIKELLDKMLKIDPSQRIRIQHVLHTDWIRMMDEELEKLDKRFSQRQLAVIFKTPIKDDSEFENVWGLLEIVPGSVSDAPRRIGLYEEELWLGRAIEKVGVYLGGNVGLSGRHCQIKKTPEGITVVDASYLKYKVKIFGAPEPTPEQLVRRQYFSASFLIGAPSRPNVRKLDLPELPKPEGWLPDDVHAWATLAPINDNTAVENLCTGKVVVGRYLDCDVIIPSNLISRYHCKFEWDEENRAAYLTNMGQNSVKINGSSFSGHVQLRENDVIHLFSAASYDESDWLGYTFHYLVDKGKVRSPPFPSIQPPSPIMNSYEDDDIANEVDLVVSAYPVQDDGLDEELLAADQTSQQYQEVLIPEVVKNFIVFFHRNVLENNTHELHSIYEHSFNKLTEKFYAKESWPEPEAIAPLVNDDQVFLTLYRELFYRHIYSRLTPTIEHRFHSYENYCDLFNYILNSEGPVPLELPNQWLWDIIDEFIYQFQSFCNYRNRIKNKTDEELAFLRDNSQIWSCYSVLNVLYSLIQKSRITEQLLVSKNGGDMQEAAGEYGSRPLYKMLGYFSIVGLLRVHCLLGDFTLALKMMDNIELNKKQALFARVTACHVTTYYYVGFAYMMMRRYADAIKAFSHILTFINRTKQYHTRSYQHDQINKKGDQMYALLTMCVTLCPTRLDENIHSQLREKYAEQSNKLTKPEEALQVFEELFLFACPKFISPNGPNLDDPEVMNLTPFDPVQHYTKIFLAEVRHSILLPTLRSYLKLYTTMGNAKLASFLEVDPEQLRTLLMMSKIRSRQIKWVEGTLLEGEYQGTSDLDFCMKEDMIHIAESKIGRRYGDWFLRNINKFQDILGGLELSAKA</sequence>
<evidence type="ECO:0000313" key="11">
    <source>
        <dbReference type="EMBL" id="KAG0296198.1"/>
    </source>
</evidence>
<feature type="transmembrane region" description="Helical" evidence="7">
    <location>
        <begin position="1042"/>
        <end position="1064"/>
    </location>
</feature>
<comment type="subunit">
    <text evidence="5">Component of the eukaryotic translation initiation factor 3 (eIF-3) complex.</text>
</comment>
<evidence type="ECO:0000256" key="3">
    <source>
        <dbReference type="ARBA" id="ARBA00022540"/>
    </source>
</evidence>
<dbReference type="HAMAP" id="MF_03011">
    <property type="entry name" value="eIF3l"/>
    <property type="match status" value="1"/>
</dbReference>
<keyword evidence="3 5" id="KW-0396">Initiation factor</keyword>
<keyword evidence="6" id="KW-0802">TPR repeat</keyword>
<feature type="repeat" description="TPR" evidence="6">
    <location>
        <begin position="1051"/>
        <end position="1084"/>
    </location>
</feature>
<keyword evidence="7" id="KW-1133">Transmembrane helix</keyword>
<evidence type="ECO:0000259" key="8">
    <source>
        <dbReference type="PROSITE" id="PS50006"/>
    </source>
</evidence>
<feature type="domain" description="Protein kinase" evidence="9">
    <location>
        <begin position="154"/>
        <end position="477"/>
    </location>
</feature>
<dbReference type="Gene3D" id="1.10.510.10">
    <property type="entry name" value="Transferase(Phosphotransferase) domain 1"/>
    <property type="match status" value="2"/>
</dbReference>
<protein>
    <recommendedName>
        <fullName evidence="5">Eukaryotic translation initiation factor 3 subunit L</fullName>
        <shortName evidence="5">eIF3l</shortName>
    </recommendedName>
</protein>
<dbReference type="EMBL" id="JAAAIM010000063">
    <property type="protein sequence ID" value="KAG0296198.1"/>
    <property type="molecule type" value="Genomic_DNA"/>
</dbReference>
<dbReference type="SUPFAM" id="SSF56112">
    <property type="entry name" value="Protein kinase-like (PK-like)"/>
    <property type="match status" value="1"/>
</dbReference>
<dbReference type="PROSITE" id="PS50250">
    <property type="entry name" value="PCI"/>
    <property type="match status" value="1"/>
</dbReference>
<gene>
    <name evidence="11" type="ORF">BGZ96_009993</name>
</gene>
<dbReference type="Pfam" id="PF10255">
    <property type="entry name" value="Paf67"/>
    <property type="match status" value="1"/>
</dbReference>
<dbReference type="Pfam" id="PF00498">
    <property type="entry name" value="FHA"/>
    <property type="match status" value="1"/>
</dbReference>
<evidence type="ECO:0000256" key="5">
    <source>
        <dbReference type="HAMAP-Rule" id="MF_03011"/>
    </source>
</evidence>
<dbReference type="PANTHER" id="PTHR13242">
    <property type="entry name" value="EUKARYOTIC TRANSLATION INITIATION FACTOR 3"/>
    <property type="match status" value="1"/>
</dbReference>
<dbReference type="PROSITE" id="PS50005">
    <property type="entry name" value="TPR"/>
    <property type="match status" value="1"/>
</dbReference>
<dbReference type="PANTHER" id="PTHR13242:SF0">
    <property type="entry name" value="EUKARYOTIC TRANSLATION INITIATION FACTOR 3 SUBUNIT L"/>
    <property type="match status" value="1"/>
</dbReference>
<keyword evidence="12" id="KW-1185">Reference proteome</keyword>
<reference evidence="11 12" key="1">
    <citation type="journal article" date="2020" name="Fungal Divers.">
        <title>Resolving the Mortierellaceae phylogeny through synthesis of multi-gene phylogenetics and phylogenomics.</title>
        <authorList>
            <person name="Vandepol N."/>
            <person name="Liber J."/>
            <person name="Desiro A."/>
            <person name="Na H."/>
            <person name="Kennedy M."/>
            <person name="Barry K."/>
            <person name="Grigoriev I.V."/>
            <person name="Miller A.N."/>
            <person name="O'Donnell K."/>
            <person name="Stajich J.E."/>
            <person name="Bonito G."/>
        </authorList>
    </citation>
    <scope>NUCLEOTIDE SEQUENCE [LARGE SCALE GENOMIC DNA]</scope>
    <source>
        <strain evidence="11 12">AD045</strain>
    </source>
</reference>
<accession>A0ABQ7KC66</accession>
<proteinExistence type="inferred from homology"/>
<feature type="domain" description="PCI" evidence="10">
    <location>
        <begin position="1073"/>
        <end position="1267"/>
    </location>
</feature>
<evidence type="ECO:0000256" key="7">
    <source>
        <dbReference type="SAM" id="Phobius"/>
    </source>
</evidence>
<dbReference type="Proteomes" id="UP001194696">
    <property type="component" value="Unassembled WGS sequence"/>
</dbReference>
<comment type="similarity">
    <text evidence="5">Belongs to the eIF-3 subunit L family.</text>
</comment>
<dbReference type="Gene3D" id="2.60.200.20">
    <property type="match status" value="2"/>
</dbReference>
<evidence type="ECO:0000313" key="12">
    <source>
        <dbReference type="Proteomes" id="UP001194696"/>
    </source>
</evidence>